<dbReference type="Pfam" id="PF07690">
    <property type="entry name" value="MFS_1"/>
    <property type="match status" value="1"/>
</dbReference>
<feature type="transmembrane region" description="Helical" evidence="7">
    <location>
        <begin position="34"/>
        <end position="57"/>
    </location>
</feature>
<keyword evidence="3 7" id="KW-0812">Transmembrane</keyword>
<comment type="caution">
    <text evidence="9">The sequence shown here is derived from an EMBL/GenBank/DDBJ whole genome shotgun (WGS) entry which is preliminary data.</text>
</comment>
<dbReference type="InterPro" id="IPR020846">
    <property type="entry name" value="MFS_dom"/>
</dbReference>
<feature type="region of interest" description="Disordered" evidence="6">
    <location>
        <begin position="185"/>
        <end position="213"/>
    </location>
</feature>
<dbReference type="PANTHER" id="PTHR23506">
    <property type="entry name" value="GH10249P"/>
    <property type="match status" value="1"/>
</dbReference>
<feature type="compositionally biased region" description="Basic and acidic residues" evidence="6">
    <location>
        <begin position="185"/>
        <end position="201"/>
    </location>
</feature>
<protein>
    <recommendedName>
        <fullName evidence="8">Major facilitator superfamily (MFS) profile domain-containing protein</fullName>
    </recommendedName>
</protein>
<name>A0ABP0BBZ8_9PEZI</name>
<evidence type="ECO:0000256" key="3">
    <source>
        <dbReference type="ARBA" id="ARBA00022692"/>
    </source>
</evidence>
<evidence type="ECO:0000313" key="9">
    <source>
        <dbReference type="EMBL" id="CAK7217137.1"/>
    </source>
</evidence>
<evidence type="ECO:0000256" key="2">
    <source>
        <dbReference type="ARBA" id="ARBA00022448"/>
    </source>
</evidence>
<feature type="transmembrane region" description="Helical" evidence="7">
    <location>
        <begin position="339"/>
        <end position="357"/>
    </location>
</feature>
<keyword evidence="5 7" id="KW-0472">Membrane</keyword>
<dbReference type="InterPro" id="IPR050930">
    <property type="entry name" value="MFS_Vesicular_Transporter"/>
</dbReference>
<dbReference type="PROSITE" id="PS50850">
    <property type="entry name" value="MFS"/>
    <property type="match status" value="1"/>
</dbReference>
<dbReference type="InterPro" id="IPR036259">
    <property type="entry name" value="MFS_trans_sf"/>
</dbReference>
<reference evidence="9 10" key="1">
    <citation type="submission" date="2024-01" db="EMBL/GenBank/DDBJ databases">
        <authorList>
            <person name="Allen C."/>
            <person name="Tagirdzhanova G."/>
        </authorList>
    </citation>
    <scope>NUCLEOTIDE SEQUENCE [LARGE SCALE GENOMIC DNA]</scope>
</reference>
<evidence type="ECO:0000313" key="10">
    <source>
        <dbReference type="Proteomes" id="UP001642482"/>
    </source>
</evidence>
<feature type="transmembrane region" description="Helical" evidence="7">
    <location>
        <begin position="305"/>
        <end position="327"/>
    </location>
</feature>
<evidence type="ECO:0000259" key="8">
    <source>
        <dbReference type="PROSITE" id="PS50850"/>
    </source>
</evidence>
<evidence type="ECO:0000256" key="7">
    <source>
        <dbReference type="SAM" id="Phobius"/>
    </source>
</evidence>
<evidence type="ECO:0000256" key="1">
    <source>
        <dbReference type="ARBA" id="ARBA00004141"/>
    </source>
</evidence>
<accession>A0ABP0BBZ8</accession>
<sequence length="521" mass="54477">MAALTDSMFFGLVVPFVPNILRDRAGVPDDDLQLWNSVLVGVYGAAIFAGSPIFGWLADHATSRRGPLLLGYISLACSTILLHRGSTLVVLVLGRILQGLSAAAVCSVGFAMLYDSFGGAGVGGALGWVSAALDAGGFLGPGVAGALYDVGGGESAVFWFAYIFIAVDAALGLLVIVENSAKVDGEKSKETEGDGSDDSRTSMESCSSDSSEEALMLKPVKAGRGPEYIPLPKSPIADEHSETGLPSYRGHPDDKADYRVESFFQILLLPRLLVAISGWLVVGIFETAFDSVLPLFVQETFQWPIVGAGLIFLPFYLPSIVLSPVCGYLTDRVRNSPRILAAGGFFLCGPSFLLLGCVNDNSVSKQVLLCILLTLIGVGTAFSGPPMLKEVGVVVKMAERMSPSGAFGPRGAAAQAYGVHNAAFAIGNLLGPILAGAFKAALGWPAMGWFFGALSLVSGVVVLVYLEGYIGHVSWRSRRRPNAATITAMAASSPGGSVVVLSVEQQQQHAQNNSCDAGPPP</sequence>
<keyword evidence="10" id="KW-1185">Reference proteome</keyword>
<dbReference type="PANTHER" id="PTHR23506:SF23">
    <property type="entry name" value="GH10249P"/>
    <property type="match status" value="1"/>
</dbReference>
<feature type="domain" description="Major facilitator superfamily (MFS) profile" evidence="8">
    <location>
        <begin position="1"/>
        <end position="470"/>
    </location>
</feature>
<proteinExistence type="predicted"/>
<dbReference type="Proteomes" id="UP001642482">
    <property type="component" value="Unassembled WGS sequence"/>
</dbReference>
<dbReference type="InterPro" id="IPR011701">
    <property type="entry name" value="MFS"/>
</dbReference>
<dbReference type="CDD" id="cd17325">
    <property type="entry name" value="MFS_MdtG_SLC18_like"/>
    <property type="match status" value="1"/>
</dbReference>
<dbReference type="SUPFAM" id="SSF103473">
    <property type="entry name" value="MFS general substrate transporter"/>
    <property type="match status" value="1"/>
</dbReference>
<feature type="transmembrane region" description="Helical" evidence="7">
    <location>
        <begin position="263"/>
        <end position="285"/>
    </location>
</feature>
<keyword evidence="2" id="KW-0813">Transport</keyword>
<gene>
    <name evidence="9" type="ORF">SEUCBS140593_003101</name>
</gene>
<dbReference type="EMBL" id="CAWUHD010000023">
    <property type="protein sequence ID" value="CAK7217137.1"/>
    <property type="molecule type" value="Genomic_DNA"/>
</dbReference>
<feature type="transmembrane region" description="Helical" evidence="7">
    <location>
        <begin position="448"/>
        <end position="470"/>
    </location>
</feature>
<evidence type="ECO:0000256" key="6">
    <source>
        <dbReference type="SAM" id="MobiDB-lite"/>
    </source>
</evidence>
<organism evidence="9 10">
    <name type="scientific">Sporothrix eucalyptigena</name>
    <dbReference type="NCBI Taxonomy" id="1812306"/>
    <lineage>
        <taxon>Eukaryota</taxon>
        <taxon>Fungi</taxon>
        <taxon>Dikarya</taxon>
        <taxon>Ascomycota</taxon>
        <taxon>Pezizomycotina</taxon>
        <taxon>Sordariomycetes</taxon>
        <taxon>Sordariomycetidae</taxon>
        <taxon>Ophiostomatales</taxon>
        <taxon>Ophiostomataceae</taxon>
        <taxon>Sporothrix</taxon>
    </lineage>
</organism>
<dbReference type="Gene3D" id="1.20.1250.20">
    <property type="entry name" value="MFS general substrate transporter like domains"/>
    <property type="match status" value="2"/>
</dbReference>
<feature type="transmembrane region" description="Helical" evidence="7">
    <location>
        <begin position="156"/>
        <end position="177"/>
    </location>
</feature>
<feature type="transmembrane region" description="Helical" evidence="7">
    <location>
        <begin position="69"/>
        <end position="90"/>
    </location>
</feature>
<keyword evidence="4 7" id="KW-1133">Transmembrane helix</keyword>
<evidence type="ECO:0000256" key="5">
    <source>
        <dbReference type="ARBA" id="ARBA00023136"/>
    </source>
</evidence>
<comment type="subcellular location">
    <subcellularLocation>
        <location evidence="1">Membrane</location>
        <topology evidence="1">Multi-pass membrane protein</topology>
    </subcellularLocation>
</comment>
<feature type="transmembrane region" description="Helical" evidence="7">
    <location>
        <begin position="422"/>
        <end position="442"/>
    </location>
</feature>
<evidence type="ECO:0000256" key="4">
    <source>
        <dbReference type="ARBA" id="ARBA00022989"/>
    </source>
</evidence>